<dbReference type="EMBL" id="JBHRZI010000036">
    <property type="protein sequence ID" value="MFC3897481.1"/>
    <property type="molecule type" value="Genomic_DNA"/>
</dbReference>
<keyword evidence="1" id="KW-1133">Transmembrane helix</keyword>
<keyword evidence="1" id="KW-0472">Membrane</keyword>
<gene>
    <name evidence="2" type="ORF">ACFOWZ_38910</name>
</gene>
<organism evidence="2 3">
    <name type="scientific">Lentzea rhizosphaerae</name>
    <dbReference type="NCBI Taxonomy" id="2041025"/>
    <lineage>
        <taxon>Bacteria</taxon>
        <taxon>Bacillati</taxon>
        <taxon>Actinomycetota</taxon>
        <taxon>Actinomycetes</taxon>
        <taxon>Pseudonocardiales</taxon>
        <taxon>Pseudonocardiaceae</taxon>
        <taxon>Lentzea</taxon>
    </lineage>
</organism>
<evidence type="ECO:0000313" key="2">
    <source>
        <dbReference type="EMBL" id="MFC3897481.1"/>
    </source>
</evidence>
<feature type="transmembrane region" description="Helical" evidence="1">
    <location>
        <begin position="109"/>
        <end position="130"/>
    </location>
</feature>
<protein>
    <submittedName>
        <fullName evidence="2">DUF3592 domain-containing protein</fullName>
    </submittedName>
</protein>
<name>A0ABV8C671_9PSEU</name>
<sequence>MAKLKSGTGRFMAGVLLVGAVWGLVGVIQASTEQRSWASTEGTVQERLKSGKSVSVKVEFPLPDGSKQVATLSENGPARQPGERVTVRYDLQDGKVTEAALADNDEAHWVWSVILGFVILGALFANFVAWTSPPRYD</sequence>
<accession>A0ABV8C671</accession>
<keyword evidence="1" id="KW-0812">Transmembrane</keyword>
<evidence type="ECO:0000313" key="3">
    <source>
        <dbReference type="Proteomes" id="UP001595690"/>
    </source>
</evidence>
<reference evidence="3" key="1">
    <citation type="journal article" date="2019" name="Int. J. Syst. Evol. Microbiol.">
        <title>The Global Catalogue of Microorganisms (GCM) 10K type strain sequencing project: providing services to taxonomists for standard genome sequencing and annotation.</title>
        <authorList>
            <consortium name="The Broad Institute Genomics Platform"/>
            <consortium name="The Broad Institute Genome Sequencing Center for Infectious Disease"/>
            <person name="Wu L."/>
            <person name="Ma J."/>
        </authorList>
    </citation>
    <scope>NUCLEOTIDE SEQUENCE [LARGE SCALE GENOMIC DNA]</scope>
    <source>
        <strain evidence="3">CGMCC 4.7405</strain>
    </source>
</reference>
<keyword evidence="3" id="KW-1185">Reference proteome</keyword>
<evidence type="ECO:0000256" key="1">
    <source>
        <dbReference type="SAM" id="Phobius"/>
    </source>
</evidence>
<proteinExistence type="predicted"/>
<comment type="caution">
    <text evidence="2">The sequence shown here is derived from an EMBL/GenBank/DDBJ whole genome shotgun (WGS) entry which is preliminary data.</text>
</comment>
<dbReference type="RefSeq" id="WP_382378964.1">
    <property type="nucleotide sequence ID" value="NZ_JBHRZI010000036.1"/>
</dbReference>
<dbReference type="Proteomes" id="UP001595690">
    <property type="component" value="Unassembled WGS sequence"/>
</dbReference>